<dbReference type="PANTHER" id="PTHR43626:SF4">
    <property type="entry name" value="GCN5-RELATED N-ACETYLTRANSFERASE 2, CHLOROPLASTIC"/>
    <property type="match status" value="1"/>
</dbReference>
<dbReference type="InterPro" id="IPR016181">
    <property type="entry name" value="Acyl_CoA_acyltransferase"/>
</dbReference>
<protein>
    <submittedName>
        <fullName evidence="4">Acetyltransferase (GNAT) domain-containing protein</fullName>
    </submittedName>
</protein>
<dbReference type="OrthoDB" id="9797456at2"/>
<evidence type="ECO:0000259" key="3">
    <source>
        <dbReference type="PROSITE" id="PS51186"/>
    </source>
</evidence>
<dbReference type="AlphaFoldDB" id="A0A1I1W8J7"/>
<dbReference type="EMBL" id="FOMS01000004">
    <property type="protein sequence ID" value="SFD91319.1"/>
    <property type="molecule type" value="Genomic_DNA"/>
</dbReference>
<gene>
    <name evidence="4" type="ORF">SAMN04515678_104179</name>
</gene>
<evidence type="ECO:0000313" key="5">
    <source>
        <dbReference type="Proteomes" id="UP000325289"/>
    </source>
</evidence>
<dbReference type="InterPro" id="IPR045039">
    <property type="entry name" value="NSI-like"/>
</dbReference>
<proteinExistence type="predicted"/>
<dbReference type="InterPro" id="IPR000182">
    <property type="entry name" value="GNAT_dom"/>
</dbReference>
<evidence type="ECO:0000313" key="4">
    <source>
        <dbReference type="EMBL" id="SFD91319.1"/>
    </source>
</evidence>
<keyword evidence="5" id="KW-1185">Reference proteome</keyword>
<dbReference type="CDD" id="cd04301">
    <property type="entry name" value="NAT_SF"/>
    <property type="match status" value="1"/>
</dbReference>
<accession>A0A1I1W8J7</accession>
<dbReference type="PANTHER" id="PTHR43626">
    <property type="entry name" value="ACYL-COA N-ACYLTRANSFERASE"/>
    <property type="match status" value="1"/>
</dbReference>
<evidence type="ECO:0000256" key="1">
    <source>
        <dbReference type="ARBA" id="ARBA00022679"/>
    </source>
</evidence>
<sequence>MSLTWQDGAPAVGEYLELMRLAGEGRRAPAAAAKGLEGSLHVVAARRRGRLVGLGRLVGDGGTVAQIVDVAVDPEMRGQGLGTGIVERLIAWAEAELPATCGIVLIAPPGSAALYKRFGFEIRTGMERILP</sequence>
<keyword evidence="2" id="KW-0012">Acyltransferase</keyword>
<dbReference type="Proteomes" id="UP000325289">
    <property type="component" value="Unassembled WGS sequence"/>
</dbReference>
<dbReference type="PROSITE" id="PS51186">
    <property type="entry name" value="GNAT"/>
    <property type="match status" value="1"/>
</dbReference>
<dbReference type="Gene3D" id="3.40.630.30">
    <property type="match status" value="1"/>
</dbReference>
<feature type="domain" description="N-acetyltransferase" evidence="3">
    <location>
        <begin position="1"/>
        <end position="131"/>
    </location>
</feature>
<reference evidence="4 5" key="1">
    <citation type="submission" date="2016-10" db="EMBL/GenBank/DDBJ databases">
        <authorList>
            <person name="Varghese N."/>
            <person name="Submissions S."/>
        </authorList>
    </citation>
    <scope>NUCLEOTIDE SEQUENCE [LARGE SCALE GENOMIC DNA]</scope>
    <source>
        <strain evidence="5">YIM D21,KCTC 23444,ACCC 10710</strain>
    </source>
</reference>
<name>A0A1I1W8J7_9RHOB</name>
<dbReference type="GO" id="GO:0008080">
    <property type="term" value="F:N-acetyltransferase activity"/>
    <property type="evidence" value="ECO:0007669"/>
    <property type="project" value="InterPro"/>
</dbReference>
<dbReference type="GO" id="GO:0005737">
    <property type="term" value="C:cytoplasm"/>
    <property type="evidence" value="ECO:0007669"/>
    <property type="project" value="TreeGrafter"/>
</dbReference>
<keyword evidence="1 4" id="KW-0808">Transferase</keyword>
<dbReference type="RefSeq" id="WP_149755423.1">
    <property type="nucleotide sequence ID" value="NZ_FOMS01000004.1"/>
</dbReference>
<dbReference type="Pfam" id="PF00583">
    <property type="entry name" value="Acetyltransf_1"/>
    <property type="match status" value="1"/>
</dbReference>
<organism evidence="4 5">
    <name type="scientific">Roseivivax sediminis</name>
    <dbReference type="NCBI Taxonomy" id="936889"/>
    <lineage>
        <taxon>Bacteria</taxon>
        <taxon>Pseudomonadati</taxon>
        <taxon>Pseudomonadota</taxon>
        <taxon>Alphaproteobacteria</taxon>
        <taxon>Rhodobacterales</taxon>
        <taxon>Roseobacteraceae</taxon>
        <taxon>Roseivivax</taxon>
    </lineage>
</organism>
<dbReference type="SUPFAM" id="SSF55729">
    <property type="entry name" value="Acyl-CoA N-acyltransferases (Nat)"/>
    <property type="match status" value="1"/>
</dbReference>
<evidence type="ECO:0000256" key="2">
    <source>
        <dbReference type="ARBA" id="ARBA00023315"/>
    </source>
</evidence>